<evidence type="ECO:0000313" key="2">
    <source>
        <dbReference type="EMBL" id="CNL78878.1"/>
    </source>
</evidence>
<dbReference type="EMBL" id="CQEJ01000036">
    <property type="protein sequence ID" value="CNL78878.1"/>
    <property type="molecule type" value="Genomic_DNA"/>
</dbReference>
<feature type="compositionally biased region" description="Low complexity" evidence="1">
    <location>
        <begin position="86"/>
        <end position="102"/>
    </location>
</feature>
<name>A0A0T9UXT9_YERAL</name>
<evidence type="ECO:0000313" key="3">
    <source>
        <dbReference type="Proteomes" id="UP000041595"/>
    </source>
</evidence>
<organism evidence="2 3">
    <name type="scientific">Yersinia aldovae</name>
    <dbReference type="NCBI Taxonomy" id="29483"/>
    <lineage>
        <taxon>Bacteria</taxon>
        <taxon>Pseudomonadati</taxon>
        <taxon>Pseudomonadota</taxon>
        <taxon>Gammaproteobacteria</taxon>
        <taxon>Enterobacterales</taxon>
        <taxon>Yersiniaceae</taxon>
        <taxon>Yersinia</taxon>
    </lineage>
</organism>
<gene>
    <name evidence="2" type="ORF">ERS137965_03942</name>
</gene>
<evidence type="ECO:0000256" key="1">
    <source>
        <dbReference type="SAM" id="MobiDB-lite"/>
    </source>
</evidence>
<reference evidence="2 3" key="1">
    <citation type="submission" date="2015-03" db="EMBL/GenBank/DDBJ databases">
        <authorList>
            <person name="Murphy D."/>
        </authorList>
    </citation>
    <scope>NUCLEOTIDE SEQUENCE [LARGE SCALE GENOMIC DNA]</scope>
    <source>
        <strain evidence="2 3">IP06005</strain>
    </source>
</reference>
<dbReference type="AlphaFoldDB" id="A0A0T9UXT9"/>
<proteinExistence type="predicted"/>
<sequence length="102" mass="11757">MKRNCTAFRLSQNIIFMKNLSFSSNNITLLIFSRSKRSEVSPERAFQLVGLFSGFYVSIFKRTGFEPTQAVEDQECREAYSHEWQAKGQQQSGKQAQGFPHQ</sequence>
<feature type="region of interest" description="Disordered" evidence="1">
    <location>
        <begin position="81"/>
        <end position="102"/>
    </location>
</feature>
<dbReference type="Proteomes" id="UP000041595">
    <property type="component" value="Unassembled WGS sequence"/>
</dbReference>
<accession>A0A0T9UXT9</accession>
<protein>
    <submittedName>
        <fullName evidence="2">Uncharacterized protein</fullName>
    </submittedName>
</protein>